<dbReference type="AlphaFoldDB" id="A0AAE4G838"/>
<evidence type="ECO:0000313" key="1">
    <source>
        <dbReference type="EMBL" id="MDT0337537.1"/>
    </source>
</evidence>
<proteinExistence type="predicted"/>
<dbReference type="EMBL" id="JAVRAA010000005">
    <property type="protein sequence ID" value="MDT0337537.1"/>
    <property type="molecule type" value="Genomic_DNA"/>
</dbReference>
<accession>A0AAE4G838</accession>
<sequence>MSKALSAIAIRALQLANKRPAGGASWHDLAQTGANASSLASLVKAGLLRRHEYPDGSKSWFITDDGSRAIESHAQSKRFDTLSA</sequence>
<gene>
    <name evidence="1" type="ORF">RJN63_11905</name>
</gene>
<dbReference type="RefSeq" id="WP_284077005.1">
    <property type="nucleotide sequence ID" value="NZ_JAVLSM010000007.1"/>
</dbReference>
<comment type="caution">
    <text evidence="1">The sequence shown here is derived from an EMBL/GenBank/DDBJ whole genome shotgun (WGS) entry which is preliminary data.</text>
</comment>
<organism evidence="1">
    <name type="scientific">Herbaspirillum huttiense subsp. nephrolepidis</name>
    <dbReference type="NCBI Taxonomy" id="3075126"/>
    <lineage>
        <taxon>Bacteria</taxon>
        <taxon>Pseudomonadati</taxon>
        <taxon>Pseudomonadota</taxon>
        <taxon>Betaproteobacteria</taxon>
        <taxon>Burkholderiales</taxon>
        <taxon>Oxalobacteraceae</taxon>
        <taxon>Herbaspirillum</taxon>
    </lineage>
</organism>
<reference evidence="1" key="1">
    <citation type="submission" date="2023-02" db="EMBL/GenBank/DDBJ databases">
        <title>Description of Herbaspirillum huttiense subsp. nephrolepsisexaltata and Herbaspirillum huttiense subsp. lycopersicon.</title>
        <authorList>
            <person name="Poudel M."/>
            <person name="Sharma A."/>
            <person name="Goss E."/>
            <person name="Tapia J.H."/>
            <person name="Harmon C.M."/>
            <person name="Jones J.B."/>
        </authorList>
    </citation>
    <scope>NUCLEOTIDE SEQUENCE</scope>
    <source>
        <strain evidence="1">NC40101</strain>
    </source>
</reference>
<protein>
    <submittedName>
        <fullName evidence="1">Uncharacterized protein</fullName>
    </submittedName>
</protein>
<name>A0AAE4G838_9BURK</name>